<dbReference type="GO" id="GO:0009307">
    <property type="term" value="P:DNA restriction-modification system"/>
    <property type="evidence" value="ECO:0007669"/>
    <property type="project" value="UniProtKB-KW"/>
</dbReference>
<reference evidence="5 6" key="1">
    <citation type="submission" date="2016-08" db="EMBL/GenBank/DDBJ databases">
        <title>Complete genome sequence of Spiroplasma helicoides TABS-2 (DSM 22551).</title>
        <authorList>
            <person name="Shen W.-Y."/>
            <person name="Lo W.-S."/>
            <person name="Lai Y.-C."/>
            <person name="Kuo C.-H."/>
        </authorList>
    </citation>
    <scope>NUCLEOTIDE SEQUENCE [LARGE SCALE GENOMIC DNA]</scope>
    <source>
        <strain evidence="5 6">TABS-2</strain>
    </source>
</reference>
<dbReference type="STRING" id="216938.SHELI_v1c04340"/>
<dbReference type="Pfam" id="PF01420">
    <property type="entry name" value="Methylase_S"/>
    <property type="match status" value="1"/>
</dbReference>
<evidence type="ECO:0000313" key="6">
    <source>
        <dbReference type="Proteomes" id="UP000094378"/>
    </source>
</evidence>
<feature type="domain" description="Type I restriction modification DNA specificity" evidence="4">
    <location>
        <begin position="3"/>
        <end position="145"/>
    </location>
</feature>
<evidence type="ECO:0000313" key="5">
    <source>
        <dbReference type="EMBL" id="AOG60385.1"/>
    </source>
</evidence>
<dbReference type="SUPFAM" id="SSF116734">
    <property type="entry name" value="DNA methylase specificity domain"/>
    <property type="match status" value="1"/>
</dbReference>
<keyword evidence="2" id="KW-0680">Restriction system</keyword>
<dbReference type="InterPro" id="IPR000055">
    <property type="entry name" value="Restrct_endonuc_typeI_TRD"/>
</dbReference>
<dbReference type="OrthoDB" id="391721at2"/>
<dbReference type="CDD" id="cd17291">
    <property type="entry name" value="RMtype1_S_MgeORF438P-TRD-CR_like"/>
    <property type="match status" value="1"/>
</dbReference>
<accession>A0A1B3SKD1</accession>
<sequence>MAIYKLEDLVIYKRGESDKGFSKFKAQGLYPIVSAGVNIKGYINKYNRDELIPSISSSGANAGHITIINEKYFAADCFSLLPITEKIKLKYLNFILIKNKDYIKKQKKGSAQPHVYYKDIKDLELEIPNLIEQQKIIDIIEQNEKIFLKYPETVRIDNLNNCQSDINALIDIIEPLENLRNKIFEINKKVISIISNIGLFIVDEKGGKVTINKQKEISYKEGNYIQTADIGDFNNKIKKIHYNMNPLPSRARLNFLNKTLYISKLLGEKKFLYSEHVKSTFIVSNGMWGININDDFKYSIYSFFLSDKFYELKKVYSTGTTMVGLNDKNLLKILSGIKITKDKDIEASLIYLFYLLSNISYQLIKVDKLIKNFLNLLIK</sequence>
<dbReference type="GO" id="GO:0003677">
    <property type="term" value="F:DNA binding"/>
    <property type="evidence" value="ECO:0007669"/>
    <property type="project" value="UniProtKB-KW"/>
</dbReference>
<comment type="similarity">
    <text evidence="1">Belongs to the type-I restriction system S methylase family.</text>
</comment>
<evidence type="ECO:0000259" key="4">
    <source>
        <dbReference type="Pfam" id="PF01420"/>
    </source>
</evidence>
<organism evidence="5 6">
    <name type="scientific">Spiroplasma helicoides</name>
    <dbReference type="NCBI Taxonomy" id="216938"/>
    <lineage>
        <taxon>Bacteria</taxon>
        <taxon>Bacillati</taxon>
        <taxon>Mycoplasmatota</taxon>
        <taxon>Mollicutes</taxon>
        <taxon>Entomoplasmatales</taxon>
        <taxon>Spiroplasmataceae</taxon>
        <taxon>Spiroplasma</taxon>
    </lineage>
</organism>
<dbReference type="REBASE" id="154963">
    <property type="entry name" value="S2.She22551ORF4310P"/>
</dbReference>
<name>A0A1B3SKD1_9MOLU</name>
<dbReference type="KEGG" id="shj:SHELI_v1c04340"/>
<keyword evidence="3" id="KW-0238">DNA-binding</keyword>
<evidence type="ECO:0000256" key="2">
    <source>
        <dbReference type="ARBA" id="ARBA00022747"/>
    </source>
</evidence>
<dbReference type="EMBL" id="CP017015">
    <property type="protein sequence ID" value="AOG60385.1"/>
    <property type="molecule type" value="Genomic_DNA"/>
</dbReference>
<dbReference type="Gene3D" id="3.90.220.20">
    <property type="entry name" value="DNA methylase specificity domains"/>
    <property type="match status" value="1"/>
</dbReference>
<dbReference type="AlphaFoldDB" id="A0A1B3SKD1"/>
<keyword evidence="6" id="KW-1185">Reference proteome</keyword>
<gene>
    <name evidence="5" type="primary">hsdS</name>
    <name evidence="5" type="ORF">SHELI_v1c04340</name>
</gene>
<dbReference type="InterPro" id="IPR044946">
    <property type="entry name" value="Restrct_endonuc_typeI_TRD_sf"/>
</dbReference>
<evidence type="ECO:0000256" key="3">
    <source>
        <dbReference type="ARBA" id="ARBA00023125"/>
    </source>
</evidence>
<dbReference type="RefSeq" id="WP_069116282.1">
    <property type="nucleotide sequence ID" value="NZ_CP017015.1"/>
</dbReference>
<protein>
    <submittedName>
        <fullName evidence="5">Type I restriction enzyme, S subunit</fullName>
    </submittedName>
</protein>
<evidence type="ECO:0000256" key="1">
    <source>
        <dbReference type="ARBA" id="ARBA00010923"/>
    </source>
</evidence>
<proteinExistence type="inferred from homology"/>
<dbReference type="Proteomes" id="UP000094378">
    <property type="component" value="Chromosome"/>
</dbReference>